<comment type="caution">
    <text evidence="1">The sequence shown here is derived from an EMBL/GenBank/DDBJ whole genome shotgun (WGS) entry which is preliminary data.</text>
</comment>
<sequence>IHPGNILLKEDYEAYITDLGLNITRSEVKNTIRIEFLESDENNKKLPIIKETLKNGYTSKPYNITEINKAYQNRKN</sequence>
<accession>A0ABN7VJX7</accession>
<feature type="non-terminal residue" evidence="1">
    <location>
        <position position="1"/>
    </location>
</feature>
<keyword evidence="2" id="KW-1185">Reference proteome</keyword>
<proteinExistence type="predicted"/>
<name>A0ABN7VJX7_GIGMA</name>
<dbReference type="EMBL" id="CAJVQB010016585">
    <property type="protein sequence ID" value="CAG8780571.1"/>
    <property type="molecule type" value="Genomic_DNA"/>
</dbReference>
<evidence type="ECO:0000313" key="1">
    <source>
        <dbReference type="EMBL" id="CAG8780571.1"/>
    </source>
</evidence>
<evidence type="ECO:0000313" key="2">
    <source>
        <dbReference type="Proteomes" id="UP000789901"/>
    </source>
</evidence>
<reference evidence="1 2" key="1">
    <citation type="submission" date="2021-06" db="EMBL/GenBank/DDBJ databases">
        <authorList>
            <person name="Kallberg Y."/>
            <person name="Tangrot J."/>
            <person name="Rosling A."/>
        </authorList>
    </citation>
    <scope>NUCLEOTIDE SEQUENCE [LARGE SCALE GENOMIC DNA]</scope>
    <source>
        <strain evidence="1 2">120-4 pot B 10/14</strain>
    </source>
</reference>
<protein>
    <submittedName>
        <fullName evidence="1">7511_t:CDS:1</fullName>
    </submittedName>
</protein>
<organism evidence="1 2">
    <name type="scientific">Gigaspora margarita</name>
    <dbReference type="NCBI Taxonomy" id="4874"/>
    <lineage>
        <taxon>Eukaryota</taxon>
        <taxon>Fungi</taxon>
        <taxon>Fungi incertae sedis</taxon>
        <taxon>Mucoromycota</taxon>
        <taxon>Glomeromycotina</taxon>
        <taxon>Glomeromycetes</taxon>
        <taxon>Diversisporales</taxon>
        <taxon>Gigasporaceae</taxon>
        <taxon>Gigaspora</taxon>
    </lineage>
</organism>
<gene>
    <name evidence="1" type="ORF">GMARGA_LOCUS19668</name>
</gene>
<dbReference type="Proteomes" id="UP000789901">
    <property type="component" value="Unassembled WGS sequence"/>
</dbReference>